<dbReference type="SMART" id="SM00444">
    <property type="entry name" value="GYF"/>
    <property type="match status" value="1"/>
</dbReference>
<evidence type="ECO:0000256" key="1">
    <source>
        <dbReference type="SAM" id="MobiDB-lite"/>
    </source>
</evidence>
<sequence length="1297" mass="141422">MASNTMNFGPEWMRRFPARTSQSQPDLLARAPSPPPATPAHQDWGQPAPSASQAALPAFSYSSIAASNVRSHNGAPGSDTSVLDTTNGSGSSNGIGPSFTSDSLNPFKYSKELMLALYKPTGLPIEFERHEIMTSEDPLAPMSTLPFSEHEIKLLSGNVNSEVARRTAQPGDSPLERPQGQRRESFSNTGDNPGRYDRSEKPSSYTRSYDSRGHATGTRPRTLNSENRSHSFRRTEQVVVVERESEPEEDGLWNSPVGNTVGSFDANGVFRISGGEGEELQPLTELEDPPAALSHDGATETSPAEDDDNFGGAKSSVLSLQPHEPTYSDHGSEKLDIVSPVLSQHVAKPTAPVDNNRISVTMLTGKPTEAFAARDSDEFTSFGVKAPLSASHPPGLVPESGFKALPIEMSKWLYRDPSGSIQGPFLSDEMHEWYKGGFFSSDLLVKREQDSTFEPLGSLIRRVGSDDQPFLTAGVIRPEPPQPSVHLNRPSIPSLAQNRQSVSQLPQSPGWMGMSAPSTPSSANFGADRLMLQQQQVQQQHSSGDLFSSTNGLGQQRSGFGAAQEPVALSGPESRWSSAPFNRPHIAESNTGWGGDAFSRSPVASMAAAHTPLGSAHYMEQQQRLHNQELERQQYMQLLQRQAQMQSIMHQQQFMAARQQFGTDPQALAALLAQQQAQQRQLQMRYQQLQFTGFHAQGPSTPGGTTVPWGGMGQPSSPWTTSIIPSNSDNYFDYNKGEGNQTPYSMRQQSTSMQPHQPHQQQNQPFQPFQQEHSQFHLGRPTEPVMKVGQAPQPLAQEPQLTQLQQQQQQHQEEPHQHPLQIVHEQALDDVAGKMADLQVLEKDGQEATENDSQPVQQTVPFVEEVKHAEAAKVPLIHIEAKIQGTVHEEEKLEDWEEIEDPVNEQAAQDEQNQQDIKEEFVRDDESVGESLVHEDDEVQEEHEVVEAVENTVSDPASTTTAPSSIKACPAPWAKPTNVDDEVAEKKGPTLREIQELEAKKSEAAKAERQAQLAAAAALAGGNSVFDFTKGMPGTPAWSSSAPATPRKKTLKEIQEEEEASMKKNRAAAKQAQTAGLPAIVTSNTGSVGKRYADTIGPKPVSSIASSGPWNMSPVAASRPTSMTRGSAVFASNPSAYSPTTPHSRGSENSWIEVGSKRDSHPTPTTVTPAVTRNATTPAHKVVNSNEPRPASEEFLRWCRQALKELQGVVLEDFIQMLLTFPLNPDPMTVEIIQDSIYANSQSLNGRQFADEFIKRRKADAFPNGAPASMVSGHTPSSAPDSSFKVVSKKGKKKGTL</sequence>
<feature type="compositionally biased region" description="Polar residues" evidence="1">
    <location>
        <begin position="738"/>
        <end position="753"/>
    </location>
</feature>
<dbReference type="InterPro" id="IPR051640">
    <property type="entry name" value="GRB10-interact_GYF"/>
</dbReference>
<feature type="region of interest" description="Disordered" evidence="1">
    <location>
        <begin position="694"/>
        <end position="765"/>
    </location>
</feature>
<dbReference type="Gene3D" id="3.30.1490.40">
    <property type="match status" value="1"/>
</dbReference>
<dbReference type="PANTHER" id="PTHR14445:SF36">
    <property type="entry name" value="FI03272P-RELATED"/>
    <property type="match status" value="1"/>
</dbReference>
<protein>
    <recommendedName>
        <fullName evidence="2">GYF domain-containing protein</fullName>
    </recommendedName>
</protein>
<feature type="compositionally biased region" description="Basic and acidic residues" evidence="1">
    <location>
        <begin position="227"/>
        <end position="244"/>
    </location>
</feature>
<proteinExistence type="predicted"/>
<dbReference type="SUPFAM" id="SSF55277">
    <property type="entry name" value="GYF domain"/>
    <property type="match status" value="1"/>
</dbReference>
<feature type="region of interest" description="Disordered" evidence="1">
    <location>
        <begin position="1131"/>
        <end position="1170"/>
    </location>
</feature>
<feature type="domain" description="GYF" evidence="2">
    <location>
        <begin position="409"/>
        <end position="457"/>
    </location>
</feature>
<keyword evidence="4" id="KW-1185">Reference proteome</keyword>
<evidence type="ECO:0000313" key="4">
    <source>
        <dbReference type="Proteomes" id="UP000748756"/>
    </source>
</evidence>
<comment type="caution">
    <text evidence="3">The sequence shown here is derived from an EMBL/GenBank/DDBJ whole genome shotgun (WGS) entry which is preliminary data.</text>
</comment>
<feature type="region of interest" description="Disordered" evidence="1">
    <location>
        <begin position="161"/>
        <end position="332"/>
    </location>
</feature>
<dbReference type="GO" id="GO:0005829">
    <property type="term" value="C:cytosol"/>
    <property type="evidence" value="ECO:0007669"/>
    <property type="project" value="TreeGrafter"/>
</dbReference>
<evidence type="ECO:0000313" key="3">
    <source>
        <dbReference type="EMBL" id="KAF9152195.1"/>
    </source>
</evidence>
<dbReference type="PANTHER" id="PTHR14445">
    <property type="entry name" value="GRB10 INTERACTING GYF PROTEIN"/>
    <property type="match status" value="1"/>
</dbReference>
<dbReference type="PROSITE" id="PS50829">
    <property type="entry name" value="GYF"/>
    <property type="match status" value="1"/>
</dbReference>
<dbReference type="EMBL" id="JAAAUQ010000262">
    <property type="protein sequence ID" value="KAF9152195.1"/>
    <property type="molecule type" value="Genomic_DNA"/>
</dbReference>
<feature type="compositionally biased region" description="Low complexity" evidence="1">
    <location>
        <begin position="715"/>
        <end position="728"/>
    </location>
</feature>
<feature type="compositionally biased region" description="Low complexity" evidence="1">
    <location>
        <begin position="87"/>
        <end position="98"/>
    </location>
</feature>
<organism evidence="3 4">
    <name type="scientific">Linnemannia schmuckeri</name>
    <dbReference type="NCBI Taxonomy" id="64567"/>
    <lineage>
        <taxon>Eukaryota</taxon>
        <taxon>Fungi</taxon>
        <taxon>Fungi incertae sedis</taxon>
        <taxon>Mucoromycota</taxon>
        <taxon>Mortierellomycotina</taxon>
        <taxon>Mortierellomycetes</taxon>
        <taxon>Mortierellales</taxon>
        <taxon>Mortierellaceae</taxon>
        <taxon>Linnemannia</taxon>
    </lineage>
</organism>
<feature type="compositionally biased region" description="Polar residues" evidence="1">
    <location>
        <begin position="1272"/>
        <end position="1281"/>
    </location>
</feature>
<name>A0A9P5VBZ3_9FUNG</name>
<dbReference type="OrthoDB" id="6415790at2759"/>
<feature type="region of interest" description="Disordered" evidence="1">
    <location>
        <begin position="1264"/>
        <end position="1297"/>
    </location>
</feature>
<feature type="compositionally biased region" description="Polar residues" evidence="1">
    <location>
        <begin position="1131"/>
        <end position="1150"/>
    </location>
</feature>
<feature type="region of interest" description="Disordered" evidence="1">
    <location>
        <begin position="68"/>
        <end position="102"/>
    </location>
</feature>
<dbReference type="Pfam" id="PF02213">
    <property type="entry name" value="GYF"/>
    <property type="match status" value="1"/>
</dbReference>
<reference evidence="3" key="1">
    <citation type="journal article" date="2020" name="Fungal Divers.">
        <title>Resolving the Mortierellaceae phylogeny through synthesis of multi-gene phylogenetics and phylogenomics.</title>
        <authorList>
            <person name="Vandepol N."/>
            <person name="Liber J."/>
            <person name="Desiro A."/>
            <person name="Na H."/>
            <person name="Kennedy M."/>
            <person name="Barry K."/>
            <person name="Grigoriev I.V."/>
            <person name="Miller A.N."/>
            <person name="O'Donnell K."/>
            <person name="Stajich J.E."/>
            <person name="Bonito G."/>
        </authorList>
    </citation>
    <scope>NUCLEOTIDE SEQUENCE</scope>
    <source>
        <strain evidence="3">NRRL 6426</strain>
    </source>
</reference>
<gene>
    <name evidence="3" type="ORF">BG015_005650</name>
</gene>
<dbReference type="InterPro" id="IPR003169">
    <property type="entry name" value="GYF"/>
</dbReference>
<feature type="region of interest" description="Disordered" evidence="1">
    <location>
        <begin position="1"/>
        <end position="53"/>
    </location>
</feature>
<dbReference type="InterPro" id="IPR035445">
    <property type="entry name" value="GYF-like_dom_sf"/>
</dbReference>
<feature type="compositionally biased region" description="Low complexity" evidence="1">
    <location>
        <begin position="754"/>
        <end position="765"/>
    </location>
</feature>
<dbReference type="Proteomes" id="UP000748756">
    <property type="component" value="Unassembled WGS sequence"/>
</dbReference>
<accession>A0A9P5VBZ3</accession>
<dbReference type="CDD" id="cd00072">
    <property type="entry name" value="GYF"/>
    <property type="match status" value="1"/>
</dbReference>
<evidence type="ECO:0000259" key="2">
    <source>
        <dbReference type="PROSITE" id="PS50829"/>
    </source>
</evidence>
<feature type="compositionally biased region" description="Basic residues" evidence="1">
    <location>
        <begin position="1287"/>
        <end position="1297"/>
    </location>
</feature>